<dbReference type="InterPro" id="IPR013761">
    <property type="entry name" value="SAM/pointed_sf"/>
</dbReference>
<keyword evidence="7" id="KW-1185">Reference proteome</keyword>
<evidence type="ECO:0000256" key="4">
    <source>
        <dbReference type="SAM" id="MobiDB-lite"/>
    </source>
</evidence>
<evidence type="ECO:0000313" key="6">
    <source>
        <dbReference type="EMBL" id="VDM48501.1"/>
    </source>
</evidence>
<name>A0A183V8W0_TOXCA</name>
<dbReference type="GO" id="GO:0045892">
    <property type="term" value="P:negative regulation of DNA-templated transcription"/>
    <property type="evidence" value="ECO:0007669"/>
    <property type="project" value="TreeGrafter"/>
</dbReference>
<evidence type="ECO:0000313" key="7">
    <source>
        <dbReference type="Proteomes" id="UP000050794"/>
    </source>
</evidence>
<dbReference type="AlphaFoldDB" id="A0A183V8W0"/>
<evidence type="ECO:0000256" key="3">
    <source>
        <dbReference type="ARBA" id="ARBA00023242"/>
    </source>
</evidence>
<dbReference type="Pfam" id="PF12140">
    <property type="entry name" value="SLED"/>
    <property type="match status" value="1"/>
</dbReference>
<organism evidence="7 8">
    <name type="scientific">Toxocara canis</name>
    <name type="common">Canine roundworm</name>
    <dbReference type="NCBI Taxonomy" id="6265"/>
    <lineage>
        <taxon>Eukaryota</taxon>
        <taxon>Metazoa</taxon>
        <taxon>Ecdysozoa</taxon>
        <taxon>Nematoda</taxon>
        <taxon>Chromadorea</taxon>
        <taxon>Rhabditida</taxon>
        <taxon>Spirurina</taxon>
        <taxon>Ascaridomorpha</taxon>
        <taxon>Ascaridoidea</taxon>
        <taxon>Toxocaridae</taxon>
        <taxon>Toxocara</taxon>
    </lineage>
</organism>
<dbReference type="PANTHER" id="PTHR12247:SF132">
    <property type="entry name" value="POLYCOMB PROTEIN SCM"/>
    <property type="match status" value="1"/>
</dbReference>
<dbReference type="GO" id="GO:0005634">
    <property type="term" value="C:nucleus"/>
    <property type="evidence" value="ECO:0007669"/>
    <property type="project" value="UniProtKB-SubCell"/>
</dbReference>
<evidence type="ECO:0000256" key="2">
    <source>
        <dbReference type="ARBA" id="ARBA00022491"/>
    </source>
</evidence>
<dbReference type="Gene3D" id="3.90.1150.190">
    <property type="entry name" value="SLED domain"/>
    <property type="match status" value="1"/>
</dbReference>
<dbReference type="PANTHER" id="PTHR12247">
    <property type="entry name" value="POLYCOMB GROUP PROTEIN"/>
    <property type="match status" value="1"/>
</dbReference>
<evidence type="ECO:0000256" key="1">
    <source>
        <dbReference type="ARBA" id="ARBA00004123"/>
    </source>
</evidence>
<keyword evidence="2" id="KW-0678">Repressor</keyword>
<sequence length="342" mass="36873">MGDIVIRCAMKTQKMFFKSPKRSHAKAASNAETANSSSGSERGATVKKEPTPSETGASGSSEPHSKPRAKKTIGPSSHIGSTPQSSPSSIAAPDIILTTDGHSKMTVYINRNCRCVPMLDAVLVKNLPAQIGPGRVHHVLREVIQHIVNSAAQTSTVFSRLEPGTPRIISITAEINNKTYVRAIPTVKSLTAAWAYLRSFVNKLEVCPNLITQSPTPCAICSPGDDFVFESIPMGVNKPLYRARISESGDSEDSEGRTLPLSESALSSWSVAHVADEIQATFGSVIAAKFTQNQIDGKALMLLTTELLIRHLDMPFGPALKMMSFVDSLKRKYRRGTPTVAT</sequence>
<dbReference type="InterPro" id="IPR038348">
    <property type="entry name" value="SLED_sf"/>
</dbReference>
<dbReference type="GO" id="GO:0042393">
    <property type="term" value="F:histone binding"/>
    <property type="evidence" value="ECO:0007669"/>
    <property type="project" value="TreeGrafter"/>
</dbReference>
<feature type="region of interest" description="Disordered" evidence="4">
    <location>
        <begin position="17"/>
        <end position="91"/>
    </location>
</feature>
<dbReference type="WBParaSite" id="TCNE_0001718101-mRNA-1">
    <property type="protein sequence ID" value="TCNE_0001718101-mRNA-1"/>
    <property type="gene ID" value="TCNE_0001718101"/>
</dbReference>
<feature type="compositionally biased region" description="Polar residues" evidence="4">
    <location>
        <begin position="52"/>
        <end position="62"/>
    </location>
</feature>
<dbReference type="InterPro" id="IPR050548">
    <property type="entry name" value="PcG_chromatin_remod_factors"/>
</dbReference>
<dbReference type="GO" id="GO:0003682">
    <property type="term" value="F:chromatin binding"/>
    <property type="evidence" value="ECO:0007669"/>
    <property type="project" value="TreeGrafter"/>
</dbReference>
<feature type="compositionally biased region" description="Low complexity" evidence="4">
    <location>
        <begin position="26"/>
        <end position="40"/>
    </location>
</feature>
<reference evidence="6 7" key="2">
    <citation type="submission" date="2018-11" db="EMBL/GenBank/DDBJ databases">
        <authorList>
            <consortium name="Pathogen Informatics"/>
        </authorList>
    </citation>
    <scope>NUCLEOTIDE SEQUENCE [LARGE SCALE GENOMIC DNA]</scope>
</reference>
<feature type="compositionally biased region" description="Low complexity" evidence="4">
    <location>
        <begin position="75"/>
        <end position="91"/>
    </location>
</feature>
<accession>A0A183V8W0</accession>
<feature type="domain" description="SLED" evidence="5">
    <location>
        <begin position="105"/>
        <end position="213"/>
    </location>
</feature>
<keyword evidence="3" id="KW-0539">Nucleus</keyword>
<protein>
    <submittedName>
        <fullName evidence="8">SLED domain-containing protein</fullName>
    </submittedName>
</protein>
<dbReference type="Gene3D" id="1.10.150.50">
    <property type="entry name" value="Transcription Factor, Ets-1"/>
    <property type="match status" value="1"/>
</dbReference>
<gene>
    <name evidence="6" type="ORF">TCNE_LOCUS17180</name>
</gene>
<reference evidence="8" key="1">
    <citation type="submission" date="2016-06" db="UniProtKB">
        <authorList>
            <consortium name="WormBaseParasite"/>
        </authorList>
    </citation>
    <scope>IDENTIFICATION</scope>
</reference>
<dbReference type="SUPFAM" id="SSF47769">
    <property type="entry name" value="SAM/Pointed domain"/>
    <property type="match status" value="1"/>
</dbReference>
<dbReference type="Proteomes" id="UP000050794">
    <property type="component" value="Unassembled WGS sequence"/>
</dbReference>
<proteinExistence type="predicted"/>
<dbReference type="EMBL" id="UYWY01024216">
    <property type="protein sequence ID" value="VDM48501.1"/>
    <property type="molecule type" value="Genomic_DNA"/>
</dbReference>
<evidence type="ECO:0000259" key="5">
    <source>
        <dbReference type="Pfam" id="PF12140"/>
    </source>
</evidence>
<dbReference type="InterPro" id="IPR021987">
    <property type="entry name" value="SLED"/>
</dbReference>
<evidence type="ECO:0000313" key="8">
    <source>
        <dbReference type="WBParaSite" id="TCNE_0001718101-mRNA-1"/>
    </source>
</evidence>
<comment type="subcellular location">
    <subcellularLocation>
        <location evidence="1">Nucleus</location>
    </subcellularLocation>
</comment>